<dbReference type="SUPFAM" id="SSF52402">
    <property type="entry name" value="Adenine nucleotide alpha hydrolases-like"/>
    <property type="match status" value="1"/>
</dbReference>
<evidence type="ECO:0000313" key="4">
    <source>
        <dbReference type="Proteomes" id="UP000315295"/>
    </source>
</evidence>
<keyword evidence="4" id="KW-1185">Reference proteome</keyword>
<evidence type="ECO:0000313" key="3">
    <source>
        <dbReference type="EMBL" id="TQD92431.1"/>
    </source>
</evidence>
<dbReference type="InterPro" id="IPR006016">
    <property type="entry name" value="UspA"/>
</dbReference>
<dbReference type="Gene3D" id="3.40.50.620">
    <property type="entry name" value="HUPs"/>
    <property type="match status" value="1"/>
</dbReference>
<dbReference type="STRING" id="106549.A0A540M114"/>
<accession>A0A540M114</accession>
<dbReference type="Pfam" id="PF00582">
    <property type="entry name" value="Usp"/>
    <property type="match status" value="1"/>
</dbReference>
<name>A0A540M114_MALBA</name>
<protein>
    <recommendedName>
        <fullName evidence="2">UspA domain-containing protein</fullName>
    </recommendedName>
</protein>
<dbReference type="EMBL" id="VIEB01000393">
    <property type="protein sequence ID" value="TQD92431.1"/>
    <property type="molecule type" value="Genomic_DNA"/>
</dbReference>
<feature type="domain" description="UspA" evidence="2">
    <location>
        <begin position="36"/>
        <end position="183"/>
    </location>
</feature>
<reference evidence="3 4" key="1">
    <citation type="journal article" date="2019" name="G3 (Bethesda)">
        <title>Sequencing of a Wild Apple (Malus baccata) Genome Unravels the Differences Between Cultivated and Wild Apple Species Regarding Disease Resistance and Cold Tolerance.</title>
        <authorList>
            <person name="Chen X."/>
        </authorList>
    </citation>
    <scope>NUCLEOTIDE SEQUENCE [LARGE SCALE GENOMIC DNA]</scope>
    <source>
        <strain evidence="4">cv. Shandingzi</strain>
        <tissue evidence="3">Leaves</tissue>
    </source>
</reference>
<comment type="caution">
    <text evidence="3">The sequence shown here is derived from an EMBL/GenBank/DDBJ whole genome shotgun (WGS) entry which is preliminary data.</text>
</comment>
<dbReference type="InterPro" id="IPR006015">
    <property type="entry name" value="Universal_stress_UspA"/>
</dbReference>
<feature type="region of interest" description="Disordered" evidence="1">
    <location>
        <begin position="1"/>
        <end position="35"/>
    </location>
</feature>
<proteinExistence type="predicted"/>
<dbReference type="Proteomes" id="UP000315295">
    <property type="component" value="Unassembled WGS sequence"/>
</dbReference>
<dbReference type="AlphaFoldDB" id="A0A540M114"/>
<organism evidence="3 4">
    <name type="scientific">Malus baccata</name>
    <name type="common">Siberian crab apple</name>
    <name type="synonym">Pyrus baccata</name>
    <dbReference type="NCBI Taxonomy" id="106549"/>
    <lineage>
        <taxon>Eukaryota</taxon>
        <taxon>Viridiplantae</taxon>
        <taxon>Streptophyta</taxon>
        <taxon>Embryophyta</taxon>
        <taxon>Tracheophyta</taxon>
        <taxon>Spermatophyta</taxon>
        <taxon>Magnoliopsida</taxon>
        <taxon>eudicotyledons</taxon>
        <taxon>Gunneridae</taxon>
        <taxon>Pentapetalae</taxon>
        <taxon>rosids</taxon>
        <taxon>fabids</taxon>
        <taxon>Rosales</taxon>
        <taxon>Rosaceae</taxon>
        <taxon>Amygdaloideae</taxon>
        <taxon>Maleae</taxon>
        <taxon>Malus</taxon>
    </lineage>
</organism>
<feature type="compositionally biased region" description="Basic and acidic residues" evidence="1">
    <location>
        <begin position="17"/>
        <end position="35"/>
    </location>
</feature>
<sequence length="186" mass="20807">MNTKAGTDECDLPCLQRKREREREREMEEQGKNEERKKVMVAIDESEFSLYAFNWALENLRETIQRSQLVVFTAQPIDFASTYAASYGAAPAQLVTSLLENHKKVALALLERAKEICAKHGIVPETVTEVGDPKVVICKAVEKHNIQLLVLGSHGRGGIQRAFLGSVSNYCVHNAKCPVLVVRKQN</sequence>
<gene>
    <name evidence="3" type="ORF">C1H46_021992</name>
</gene>
<dbReference type="CDD" id="cd23659">
    <property type="entry name" value="USP_At3g01520-like"/>
    <property type="match status" value="1"/>
</dbReference>
<dbReference type="InterPro" id="IPR014729">
    <property type="entry name" value="Rossmann-like_a/b/a_fold"/>
</dbReference>
<evidence type="ECO:0000259" key="2">
    <source>
        <dbReference type="Pfam" id="PF00582"/>
    </source>
</evidence>
<dbReference type="PANTHER" id="PTHR31964">
    <property type="entry name" value="ADENINE NUCLEOTIDE ALPHA HYDROLASES-LIKE SUPERFAMILY PROTEIN"/>
    <property type="match status" value="1"/>
</dbReference>
<dbReference type="PRINTS" id="PR01438">
    <property type="entry name" value="UNVRSLSTRESS"/>
</dbReference>
<dbReference type="PANTHER" id="PTHR31964:SF113">
    <property type="entry name" value="USPA DOMAIN-CONTAINING PROTEIN"/>
    <property type="match status" value="1"/>
</dbReference>
<evidence type="ECO:0000256" key="1">
    <source>
        <dbReference type="SAM" id="MobiDB-lite"/>
    </source>
</evidence>